<dbReference type="InterPro" id="IPR009080">
    <property type="entry name" value="tRNAsynth_Ia_anticodon-bd"/>
</dbReference>
<dbReference type="InterPro" id="IPR033709">
    <property type="entry name" value="Anticodon_Ile_ABEc"/>
</dbReference>
<dbReference type="PANTHER" id="PTHR42780">
    <property type="entry name" value="SOLEUCYL-TRNA SYNTHETASE"/>
    <property type="match status" value="1"/>
</dbReference>
<evidence type="ECO:0000256" key="2">
    <source>
        <dbReference type="ARBA" id="ARBA00022741"/>
    </source>
</evidence>
<gene>
    <name evidence="7" type="primary">ileS_37</name>
    <name evidence="7" type="ORF">SDC9_125820</name>
</gene>
<dbReference type="GO" id="GO:0004822">
    <property type="term" value="F:isoleucine-tRNA ligase activity"/>
    <property type="evidence" value="ECO:0007669"/>
    <property type="project" value="UniProtKB-EC"/>
</dbReference>
<dbReference type="EC" id="6.1.1.5" evidence="7"/>
<evidence type="ECO:0000259" key="6">
    <source>
        <dbReference type="Pfam" id="PF08264"/>
    </source>
</evidence>
<reference evidence="7" key="1">
    <citation type="submission" date="2019-08" db="EMBL/GenBank/DDBJ databases">
        <authorList>
            <person name="Kucharzyk K."/>
            <person name="Murdoch R.W."/>
            <person name="Higgins S."/>
            <person name="Loffler F."/>
        </authorList>
    </citation>
    <scope>NUCLEOTIDE SEQUENCE</scope>
</reference>
<dbReference type="InterPro" id="IPR023586">
    <property type="entry name" value="Ile-tRNA-ligase_type2"/>
</dbReference>
<evidence type="ECO:0000256" key="4">
    <source>
        <dbReference type="ARBA" id="ARBA00022917"/>
    </source>
</evidence>
<proteinExistence type="predicted"/>
<dbReference type="AlphaFoldDB" id="A0A645CP26"/>
<feature type="domain" description="Methionyl/Valyl/Leucyl/Isoleucyl-tRNA synthetase anticodon-binding" evidence="6">
    <location>
        <begin position="66"/>
        <end position="209"/>
    </location>
</feature>
<evidence type="ECO:0000313" key="7">
    <source>
        <dbReference type="EMBL" id="MPM78806.1"/>
    </source>
</evidence>
<dbReference type="Gene3D" id="1.10.730.10">
    <property type="entry name" value="Isoleucyl-tRNA Synthetase, Domain 1"/>
    <property type="match status" value="1"/>
</dbReference>
<dbReference type="InterPro" id="IPR013155">
    <property type="entry name" value="M/V/L/I-tRNA-synth_anticd-bd"/>
</dbReference>
<keyword evidence="1 7" id="KW-0436">Ligase</keyword>
<organism evidence="7">
    <name type="scientific">bioreactor metagenome</name>
    <dbReference type="NCBI Taxonomy" id="1076179"/>
    <lineage>
        <taxon>unclassified sequences</taxon>
        <taxon>metagenomes</taxon>
        <taxon>ecological metagenomes</taxon>
    </lineage>
</organism>
<dbReference type="GO" id="GO:0006428">
    <property type="term" value="P:isoleucyl-tRNA aminoacylation"/>
    <property type="evidence" value="ECO:0007669"/>
    <property type="project" value="TreeGrafter"/>
</dbReference>
<dbReference type="GO" id="GO:0000049">
    <property type="term" value="F:tRNA binding"/>
    <property type="evidence" value="ECO:0007669"/>
    <property type="project" value="InterPro"/>
</dbReference>
<keyword evidence="4" id="KW-0648">Protein biosynthesis</keyword>
<comment type="caution">
    <text evidence="7">The sequence shown here is derived from an EMBL/GenBank/DDBJ whole genome shotgun (WGS) entry which is preliminary data.</text>
</comment>
<dbReference type="GO" id="GO:0005524">
    <property type="term" value="F:ATP binding"/>
    <property type="evidence" value="ECO:0007669"/>
    <property type="project" value="UniProtKB-KW"/>
</dbReference>
<dbReference type="Pfam" id="PF19302">
    <property type="entry name" value="DUF5915"/>
    <property type="match status" value="1"/>
</dbReference>
<dbReference type="PANTHER" id="PTHR42780:SF1">
    <property type="entry name" value="ISOLEUCINE--TRNA LIGASE, CYTOPLASMIC"/>
    <property type="match status" value="1"/>
</dbReference>
<dbReference type="CDD" id="cd07961">
    <property type="entry name" value="Anticodon_Ia_Ile_ABEc"/>
    <property type="match status" value="1"/>
</dbReference>
<dbReference type="Pfam" id="PF08264">
    <property type="entry name" value="Anticodon_1"/>
    <property type="match status" value="1"/>
</dbReference>
<name>A0A645CP26_9ZZZZ</name>
<evidence type="ECO:0000256" key="5">
    <source>
        <dbReference type="ARBA" id="ARBA00023146"/>
    </source>
</evidence>
<accession>A0A645CP26</accession>
<evidence type="ECO:0000256" key="3">
    <source>
        <dbReference type="ARBA" id="ARBA00022840"/>
    </source>
</evidence>
<dbReference type="SUPFAM" id="SSF47323">
    <property type="entry name" value="Anticodon-binding domain of a subclass of class I aminoacyl-tRNA synthetases"/>
    <property type="match status" value="1"/>
</dbReference>
<keyword evidence="5" id="KW-0030">Aminoacyl-tRNA synthetase</keyword>
<keyword evidence="3" id="KW-0067">ATP-binding</keyword>
<dbReference type="EMBL" id="VSSQ01028910">
    <property type="protein sequence ID" value="MPM78806.1"/>
    <property type="molecule type" value="Genomic_DNA"/>
</dbReference>
<sequence>MRLYLLSSPVVKAETLNFSETDVANLRRRVFLIWWNVFAFYKSFVEKPNMQMEEFPADKQAKDLLDRWMLSRLESYRCQFEEYLDQSDVMRAARLLPPFVDELSTWYLRLSRDRFKAAADPEAAQVFYTVLRRSAILFAPLTVFFSELLYQNLQPGEKPAESVHLLDFPKATQWQDEKLETFMTQAQALVELGHALRKEKAVKARQPLAELILKTPQDIPEELKKLLAAELNVKKVSWQVSDTIMVDYDFQLTESLLQEGEARELIRSIQGWRKAAGLAMDALVTAEVSHWPVAFQAEIERKTKTKLQKGEKNALLL</sequence>
<protein>
    <submittedName>
        <fullName evidence="7">Isoleucine--tRNA ligase</fullName>
        <ecNumber evidence="7">6.1.1.5</ecNumber>
    </submittedName>
</protein>
<evidence type="ECO:0000256" key="1">
    <source>
        <dbReference type="ARBA" id="ARBA00022598"/>
    </source>
</evidence>
<keyword evidence="2" id="KW-0547">Nucleotide-binding</keyword>